<evidence type="ECO:0008006" key="4">
    <source>
        <dbReference type="Google" id="ProtNLM"/>
    </source>
</evidence>
<dbReference type="Gene3D" id="3.40.50.1820">
    <property type="entry name" value="alpha/beta hydrolase"/>
    <property type="match status" value="1"/>
</dbReference>
<dbReference type="Proteomes" id="UP000799437">
    <property type="component" value="Unassembled WGS sequence"/>
</dbReference>
<keyword evidence="1" id="KW-1133">Transmembrane helix</keyword>
<reference evidence="2" key="1">
    <citation type="journal article" date="2020" name="Stud. Mycol.">
        <title>101 Dothideomycetes genomes: a test case for predicting lifestyles and emergence of pathogens.</title>
        <authorList>
            <person name="Haridas S."/>
            <person name="Albert R."/>
            <person name="Binder M."/>
            <person name="Bloem J."/>
            <person name="Labutti K."/>
            <person name="Salamov A."/>
            <person name="Andreopoulos B."/>
            <person name="Baker S."/>
            <person name="Barry K."/>
            <person name="Bills G."/>
            <person name="Bluhm B."/>
            <person name="Cannon C."/>
            <person name="Castanera R."/>
            <person name="Culley D."/>
            <person name="Daum C."/>
            <person name="Ezra D."/>
            <person name="Gonzalez J."/>
            <person name="Henrissat B."/>
            <person name="Kuo A."/>
            <person name="Liang C."/>
            <person name="Lipzen A."/>
            <person name="Lutzoni F."/>
            <person name="Magnuson J."/>
            <person name="Mondo S."/>
            <person name="Nolan M."/>
            <person name="Ohm R."/>
            <person name="Pangilinan J."/>
            <person name="Park H.-J."/>
            <person name="Ramirez L."/>
            <person name="Alfaro M."/>
            <person name="Sun H."/>
            <person name="Tritt A."/>
            <person name="Yoshinaga Y."/>
            <person name="Zwiers L.-H."/>
            <person name="Turgeon B."/>
            <person name="Goodwin S."/>
            <person name="Spatafora J."/>
            <person name="Crous P."/>
            <person name="Grigoriev I."/>
        </authorList>
    </citation>
    <scope>NUCLEOTIDE SEQUENCE</scope>
    <source>
        <strain evidence="2">CBS 121739</strain>
    </source>
</reference>
<evidence type="ECO:0000313" key="3">
    <source>
        <dbReference type="Proteomes" id="UP000799437"/>
    </source>
</evidence>
<keyword evidence="1" id="KW-0472">Membrane</keyword>
<name>A0A6A6WAI6_9PEZI</name>
<gene>
    <name evidence="2" type="ORF">EJ05DRAFT_475414</name>
</gene>
<dbReference type="AlphaFoldDB" id="A0A6A6WAI6"/>
<dbReference type="EMBL" id="ML996570">
    <property type="protein sequence ID" value="KAF2759189.1"/>
    <property type="molecule type" value="Genomic_DNA"/>
</dbReference>
<feature type="transmembrane region" description="Helical" evidence="1">
    <location>
        <begin position="48"/>
        <end position="68"/>
    </location>
</feature>
<dbReference type="InterPro" id="IPR029058">
    <property type="entry name" value="AB_hydrolase_fold"/>
</dbReference>
<evidence type="ECO:0000256" key="1">
    <source>
        <dbReference type="SAM" id="Phobius"/>
    </source>
</evidence>
<dbReference type="PANTHER" id="PTHR37471:SF1">
    <property type="entry name" value="AB HYDROLASE-1 DOMAIN-CONTAINING PROTEIN"/>
    <property type="match status" value="1"/>
</dbReference>
<protein>
    <recommendedName>
        <fullName evidence="4">AB hydrolase-1 domain-containing protein</fullName>
    </recommendedName>
</protein>
<dbReference type="SUPFAM" id="SSF53474">
    <property type="entry name" value="alpha/beta-Hydrolases"/>
    <property type="match status" value="1"/>
</dbReference>
<organism evidence="2 3">
    <name type="scientific">Pseudovirgaria hyperparasitica</name>
    <dbReference type="NCBI Taxonomy" id="470096"/>
    <lineage>
        <taxon>Eukaryota</taxon>
        <taxon>Fungi</taxon>
        <taxon>Dikarya</taxon>
        <taxon>Ascomycota</taxon>
        <taxon>Pezizomycotina</taxon>
        <taxon>Dothideomycetes</taxon>
        <taxon>Dothideomycetes incertae sedis</taxon>
        <taxon>Acrospermales</taxon>
        <taxon>Acrospermaceae</taxon>
        <taxon>Pseudovirgaria</taxon>
    </lineage>
</organism>
<sequence length="549" mass="62369">MIGTSTAEWIFILLSISLLRAIAPLSIIYSILWLFFPIAIVRKHPLPFLLKIYALTESAFFLFVYLPLRARSQSAAVHPPLADRAAREALFEECMQTLDDPETYLRKWFLDAPLHEIKRENLREWVRWGFFSRNDVAANSLDEDEVEQYVVGLERKLGRTIEEGRGTAKSFRLTFDSVGMSHRPLVWYLVSLPRSPVFQFLISTLQLVFIVDVYTTTRLLYAGLTYHRLSFPRLLLTFPPQPLPLARHKSPSETLPYWFRPHTSTTTRPIVYIHGIGIGLYPYATLLADLAHADPSTGILVFEIHPISARITQATASMPVLVAEIHRVLTAHNIRDCVLVANSYGTAVACNVLRSALFATPARRPAVRATSTAFSKPHIAALVLVDPISLLLHQPAVAYNFVKRAPRRANEHQLHYFASSDMCVAHTLSRHFFWTENIVWKRDLMARFGGPVCVCLAGRDLIVDAGGVWKYLTGRSRAESVGRDRDVYQEGYLRVLWFEDRDHAQVFDYKGCRRAIESVVREYCGISRHGIENDNNTNNNTNADHVSNP</sequence>
<dbReference type="GeneID" id="54484845"/>
<dbReference type="OrthoDB" id="6431331at2759"/>
<dbReference type="RefSeq" id="XP_033601640.1">
    <property type="nucleotide sequence ID" value="XM_033743791.1"/>
</dbReference>
<dbReference type="PANTHER" id="PTHR37471">
    <property type="entry name" value="UNNAMED PRODUCT"/>
    <property type="match status" value="1"/>
</dbReference>
<feature type="transmembrane region" description="Helical" evidence="1">
    <location>
        <begin position="12"/>
        <end position="36"/>
    </location>
</feature>
<accession>A0A6A6WAI6</accession>
<proteinExistence type="predicted"/>
<keyword evidence="1" id="KW-0812">Transmembrane</keyword>
<keyword evidence="3" id="KW-1185">Reference proteome</keyword>
<evidence type="ECO:0000313" key="2">
    <source>
        <dbReference type="EMBL" id="KAF2759189.1"/>
    </source>
</evidence>